<dbReference type="Proteomes" id="UP000641932">
    <property type="component" value="Unassembled WGS sequence"/>
</dbReference>
<evidence type="ECO:0000313" key="3">
    <source>
        <dbReference type="EMBL" id="GGO87398.1"/>
    </source>
</evidence>
<dbReference type="InterPro" id="IPR006015">
    <property type="entry name" value="Universal_stress_UspA"/>
</dbReference>
<dbReference type="Pfam" id="PF00582">
    <property type="entry name" value="Usp"/>
    <property type="match status" value="2"/>
</dbReference>
<comment type="similarity">
    <text evidence="1">Belongs to the universal stress protein A family.</text>
</comment>
<dbReference type="AlphaFoldDB" id="A0A917ZPN9"/>
<sequence>MDLPLVVGVDGSESSLAALDWAVDEAARHGLPLRLVQASLWERYEGLTSGPPEPSEQEMAERVVSCAVERARLRNAEVEVFGEVLAEDPAEALVHESRHAFAVVVGSLGHGRLAGMLLGSVGLAVAGRGHCPVVVVRGPRINREGRFRRVVLGAADDTPPSSPAVAFAVREARARGGELLALHIRRPFGNEPGLNDLERALGERLGDDTAAHARLETAEGCARKVLLDTASTADLLVVGARRRHGSAGLQLGRVNHAVLHHAPCPVAVVPEE</sequence>
<name>A0A917ZPN9_9ACTN</name>
<dbReference type="RefSeq" id="WP_189131761.1">
    <property type="nucleotide sequence ID" value="NZ_BMMS01000010.1"/>
</dbReference>
<dbReference type="PANTHER" id="PTHR46268">
    <property type="entry name" value="STRESS RESPONSE PROTEIN NHAX"/>
    <property type="match status" value="1"/>
</dbReference>
<evidence type="ECO:0000259" key="2">
    <source>
        <dbReference type="Pfam" id="PF00582"/>
    </source>
</evidence>
<protein>
    <submittedName>
        <fullName evidence="3">Universal stress protein</fullName>
    </submittedName>
</protein>
<accession>A0A917ZPN9</accession>
<dbReference type="InterPro" id="IPR014729">
    <property type="entry name" value="Rossmann-like_a/b/a_fold"/>
</dbReference>
<proteinExistence type="inferred from homology"/>
<reference evidence="3" key="1">
    <citation type="journal article" date="2014" name="Int. J. Syst. Evol. Microbiol.">
        <title>Complete genome sequence of Corynebacterium casei LMG S-19264T (=DSM 44701T), isolated from a smear-ripened cheese.</title>
        <authorList>
            <consortium name="US DOE Joint Genome Institute (JGI-PGF)"/>
            <person name="Walter F."/>
            <person name="Albersmeier A."/>
            <person name="Kalinowski J."/>
            <person name="Ruckert C."/>
        </authorList>
    </citation>
    <scope>NUCLEOTIDE SEQUENCE</scope>
    <source>
        <strain evidence="3">CGMCC 4.7201</strain>
    </source>
</reference>
<keyword evidence="4" id="KW-1185">Reference proteome</keyword>
<dbReference type="Gene3D" id="3.40.50.620">
    <property type="entry name" value="HUPs"/>
    <property type="match status" value="2"/>
</dbReference>
<dbReference type="PRINTS" id="PR01438">
    <property type="entry name" value="UNVRSLSTRESS"/>
</dbReference>
<gene>
    <name evidence="3" type="ORF">GCM10012280_25740</name>
</gene>
<dbReference type="SUPFAM" id="SSF52402">
    <property type="entry name" value="Adenine nucleotide alpha hydrolases-like"/>
    <property type="match status" value="2"/>
</dbReference>
<feature type="domain" description="UspA" evidence="2">
    <location>
        <begin position="5"/>
        <end position="137"/>
    </location>
</feature>
<evidence type="ECO:0000313" key="4">
    <source>
        <dbReference type="Proteomes" id="UP000641932"/>
    </source>
</evidence>
<comment type="caution">
    <text evidence="3">The sequence shown here is derived from an EMBL/GenBank/DDBJ whole genome shotgun (WGS) entry which is preliminary data.</text>
</comment>
<dbReference type="PANTHER" id="PTHR46268:SF6">
    <property type="entry name" value="UNIVERSAL STRESS PROTEIN UP12"/>
    <property type="match status" value="1"/>
</dbReference>
<organism evidence="3 4">
    <name type="scientific">Wenjunlia tyrosinilytica</name>
    <dbReference type="NCBI Taxonomy" id="1544741"/>
    <lineage>
        <taxon>Bacteria</taxon>
        <taxon>Bacillati</taxon>
        <taxon>Actinomycetota</taxon>
        <taxon>Actinomycetes</taxon>
        <taxon>Kitasatosporales</taxon>
        <taxon>Streptomycetaceae</taxon>
        <taxon>Wenjunlia</taxon>
    </lineage>
</organism>
<evidence type="ECO:0000256" key="1">
    <source>
        <dbReference type="ARBA" id="ARBA00008791"/>
    </source>
</evidence>
<feature type="domain" description="UspA" evidence="2">
    <location>
        <begin position="149"/>
        <end position="270"/>
    </location>
</feature>
<reference evidence="3" key="2">
    <citation type="submission" date="2020-09" db="EMBL/GenBank/DDBJ databases">
        <authorList>
            <person name="Sun Q."/>
            <person name="Zhou Y."/>
        </authorList>
    </citation>
    <scope>NUCLEOTIDE SEQUENCE</scope>
    <source>
        <strain evidence="3">CGMCC 4.7201</strain>
    </source>
</reference>
<dbReference type="InterPro" id="IPR006016">
    <property type="entry name" value="UspA"/>
</dbReference>
<dbReference type="EMBL" id="BMMS01000010">
    <property type="protein sequence ID" value="GGO87398.1"/>
    <property type="molecule type" value="Genomic_DNA"/>
</dbReference>